<keyword evidence="1" id="KW-0805">Transcription regulation</keyword>
<evidence type="ECO:0000313" key="6">
    <source>
        <dbReference type="EMBL" id="BCD99807.1"/>
    </source>
</evidence>
<feature type="transmembrane region" description="Helical" evidence="4">
    <location>
        <begin position="187"/>
        <end position="209"/>
    </location>
</feature>
<keyword evidence="4" id="KW-0812">Transmembrane</keyword>
<keyword evidence="7" id="KW-1185">Reference proteome</keyword>
<evidence type="ECO:0000256" key="2">
    <source>
        <dbReference type="ARBA" id="ARBA00023125"/>
    </source>
</evidence>
<dbReference type="PANTHER" id="PTHR43280:SF29">
    <property type="entry name" value="ARAC-FAMILY TRANSCRIPTIONAL REGULATOR"/>
    <property type="match status" value="1"/>
</dbReference>
<feature type="domain" description="HTH araC/xylS-type" evidence="5">
    <location>
        <begin position="305"/>
        <end position="413"/>
    </location>
</feature>
<reference evidence="6 7" key="1">
    <citation type="journal article" date="2022" name="IScience">
        <title>An ultrasensitive nanofiber-based assay for enzymatic hydrolysis and deep-sea microbial degradation of cellulose.</title>
        <authorList>
            <person name="Tsudome M."/>
            <person name="Tachioka M."/>
            <person name="Miyazaki M."/>
            <person name="Uchimura K."/>
            <person name="Tsuda M."/>
            <person name="Takaki Y."/>
            <person name="Deguchi S."/>
        </authorList>
    </citation>
    <scope>NUCLEOTIDE SEQUENCE [LARGE SCALE GENOMIC DNA]</scope>
    <source>
        <strain evidence="6 7">GE09</strain>
    </source>
</reference>
<dbReference type="AlphaFoldDB" id="A0AAN1WLP2"/>
<sequence>MPDIRFSMPDLFLIVTIIECVLTFCLVVIARAVPAPSRLCRNVLGALFIAIALDALSMLLIWHGGIRQALADFSGVSIVVATLAMASKGPLLYLFMCTLTRPNYALQKHHLWHLAPLVSALVLVAIYQLDTSKLTLPIEANVDNWGTYYWWTILRLAPTIYAIFALMALHAMAALYDSHYAGGEYGYSYWIKLLAFGFLIQWCMALTTHILGQHFPSGMTNIMGKVNDFLGLLLVNGLLVYAFTLMRTLTPILGDDAPELSEQDSPINSDSAQPVTTTDLQASTALPDSAYRPKVQSAQVNTGEHAVLAAISTGIYERKLYLHPTLNLDKFASALELSSKEVSRVINTYYHCSFSEFINAYRTLEAEQLLSDPAHQDTPVVDIIRLSGFNSKSAFHRFFKRFTGVSPSEYRARTGVEV</sequence>
<dbReference type="PROSITE" id="PS01124">
    <property type="entry name" value="HTH_ARAC_FAMILY_2"/>
    <property type="match status" value="1"/>
</dbReference>
<dbReference type="SUPFAM" id="SSF46689">
    <property type="entry name" value="Homeodomain-like"/>
    <property type="match status" value="1"/>
</dbReference>
<accession>A0AAN1WLP2</accession>
<name>A0AAN1WLP2_9GAMM</name>
<keyword evidence="4" id="KW-1133">Transmembrane helix</keyword>
<dbReference type="PANTHER" id="PTHR43280">
    <property type="entry name" value="ARAC-FAMILY TRANSCRIPTIONAL REGULATOR"/>
    <property type="match status" value="1"/>
</dbReference>
<dbReference type="InterPro" id="IPR020449">
    <property type="entry name" value="Tscrpt_reg_AraC-type_HTH"/>
</dbReference>
<evidence type="ECO:0000259" key="5">
    <source>
        <dbReference type="PROSITE" id="PS01124"/>
    </source>
</evidence>
<feature type="transmembrane region" description="Helical" evidence="4">
    <location>
        <begin position="149"/>
        <end position="175"/>
    </location>
</feature>
<evidence type="ECO:0000313" key="7">
    <source>
        <dbReference type="Proteomes" id="UP001320119"/>
    </source>
</evidence>
<dbReference type="GO" id="GO:0043565">
    <property type="term" value="F:sequence-specific DNA binding"/>
    <property type="evidence" value="ECO:0007669"/>
    <property type="project" value="InterPro"/>
</dbReference>
<evidence type="ECO:0000256" key="1">
    <source>
        <dbReference type="ARBA" id="ARBA00023015"/>
    </source>
</evidence>
<organism evidence="6 7">
    <name type="scientific">Marinagarivorans cellulosilyticus</name>
    <dbReference type="NCBI Taxonomy" id="2721545"/>
    <lineage>
        <taxon>Bacteria</taxon>
        <taxon>Pseudomonadati</taxon>
        <taxon>Pseudomonadota</taxon>
        <taxon>Gammaproteobacteria</taxon>
        <taxon>Cellvibrionales</taxon>
        <taxon>Cellvibrionaceae</taxon>
        <taxon>Marinagarivorans</taxon>
    </lineage>
</organism>
<dbReference type="InterPro" id="IPR009057">
    <property type="entry name" value="Homeodomain-like_sf"/>
</dbReference>
<dbReference type="PRINTS" id="PR00032">
    <property type="entry name" value="HTHARAC"/>
</dbReference>
<feature type="transmembrane region" description="Helical" evidence="4">
    <location>
        <begin position="75"/>
        <end position="99"/>
    </location>
</feature>
<dbReference type="RefSeq" id="WP_236985106.1">
    <property type="nucleotide sequence ID" value="NZ_AP023086.1"/>
</dbReference>
<keyword evidence="4" id="KW-0472">Membrane</keyword>
<protein>
    <recommendedName>
        <fullName evidence="5">HTH araC/xylS-type domain-containing protein</fullName>
    </recommendedName>
</protein>
<dbReference type="SMART" id="SM00342">
    <property type="entry name" value="HTH_ARAC"/>
    <property type="match status" value="1"/>
</dbReference>
<proteinExistence type="predicted"/>
<dbReference type="Pfam" id="PF12833">
    <property type="entry name" value="HTH_18"/>
    <property type="match status" value="1"/>
</dbReference>
<dbReference type="EMBL" id="AP023086">
    <property type="protein sequence ID" value="BCD99807.1"/>
    <property type="molecule type" value="Genomic_DNA"/>
</dbReference>
<evidence type="ECO:0000256" key="4">
    <source>
        <dbReference type="SAM" id="Phobius"/>
    </source>
</evidence>
<keyword evidence="2" id="KW-0238">DNA-binding</keyword>
<feature type="transmembrane region" description="Helical" evidence="4">
    <location>
        <begin position="111"/>
        <end position="129"/>
    </location>
</feature>
<dbReference type="Proteomes" id="UP001320119">
    <property type="component" value="Chromosome"/>
</dbReference>
<dbReference type="Gene3D" id="1.10.10.60">
    <property type="entry name" value="Homeodomain-like"/>
    <property type="match status" value="1"/>
</dbReference>
<evidence type="ECO:0000256" key="3">
    <source>
        <dbReference type="ARBA" id="ARBA00023163"/>
    </source>
</evidence>
<feature type="transmembrane region" description="Helical" evidence="4">
    <location>
        <begin position="42"/>
        <end position="63"/>
    </location>
</feature>
<feature type="transmembrane region" description="Helical" evidence="4">
    <location>
        <begin position="12"/>
        <end position="30"/>
    </location>
</feature>
<gene>
    <name evidence="6" type="ORF">MARGE09_P4009</name>
</gene>
<dbReference type="GO" id="GO:0003700">
    <property type="term" value="F:DNA-binding transcription factor activity"/>
    <property type="evidence" value="ECO:0007669"/>
    <property type="project" value="InterPro"/>
</dbReference>
<feature type="transmembrane region" description="Helical" evidence="4">
    <location>
        <begin position="229"/>
        <end position="246"/>
    </location>
</feature>
<dbReference type="InterPro" id="IPR018060">
    <property type="entry name" value="HTH_AraC"/>
</dbReference>
<dbReference type="KEGG" id="marq:MARGE09_P4009"/>
<keyword evidence="3" id="KW-0804">Transcription</keyword>